<dbReference type="InterPro" id="IPR009027">
    <property type="entry name" value="Ribosomal_bL9/RNase_H1_N"/>
</dbReference>
<proteinExistence type="predicted"/>
<keyword evidence="3" id="KW-1185">Reference proteome</keyword>
<protein>
    <recommendedName>
        <fullName evidence="1">Ribonuclease H1 N-terminal domain-containing protein</fullName>
    </recommendedName>
</protein>
<dbReference type="InterPro" id="IPR011320">
    <property type="entry name" value="RNase_H1_N"/>
</dbReference>
<dbReference type="EMBL" id="JASCZI010000258">
    <property type="protein sequence ID" value="MED6110531.1"/>
    <property type="molecule type" value="Genomic_DNA"/>
</dbReference>
<reference evidence="2 3" key="1">
    <citation type="journal article" date="2023" name="Plants (Basel)">
        <title>Bridging the Gap: Combining Genomics and Transcriptomics Approaches to Understand Stylosanthes scabra, an Orphan Legume from the Brazilian Caatinga.</title>
        <authorList>
            <person name="Ferreira-Neto J.R.C."/>
            <person name="da Silva M.D."/>
            <person name="Binneck E."/>
            <person name="de Melo N.F."/>
            <person name="da Silva R.H."/>
            <person name="de Melo A.L.T.M."/>
            <person name="Pandolfi V."/>
            <person name="Bustamante F.O."/>
            <person name="Brasileiro-Vidal A.C."/>
            <person name="Benko-Iseppon A.M."/>
        </authorList>
    </citation>
    <scope>NUCLEOTIDE SEQUENCE [LARGE SCALE GENOMIC DNA]</scope>
    <source>
        <tissue evidence="2">Leaves</tissue>
    </source>
</reference>
<evidence type="ECO:0000259" key="1">
    <source>
        <dbReference type="Pfam" id="PF01693"/>
    </source>
</evidence>
<accession>A0ABU6QGD1</accession>
<gene>
    <name evidence="2" type="ORF">PIB30_043866</name>
</gene>
<dbReference type="InterPro" id="IPR037056">
    <property type="entry name" value="RNase_H1_N_sf"/>
</dbReference>
<evidence type="ECO:0000313" key="3">
    <source>
        <dbReference type="Proteomes" id="UP001341840"/>
    </source>
</evidence>
<evidence type="ECO:0000313" key="2">
    <source>
        <dbReference type="EMBL" id="MED6110531.1"/>
    </source>
</evidence>
<organism evidence="2 3">
    <name type="scientific">Stylosanthes scabra</name>
    <dbReference type="NCBI Taxonomy" id="79078"/>
    <lineage>
        <taxon>Eukaryota</taxon>
        <taxon>Viridiplantae</taxon>
        <taxon>Streptophyta</taxon>
        <taxon>Embryophyta</taxon>
        <taxon>Tracheophyta</taxon>
        <taxon>Spermatophyta</taxon>
        <taxon>Magnoliopsida</taxon>
        <taxon>eudicotyledons</taxon>
        <taxon>Gunneridae</taxon>
        <taxon>Pentapetalae</taxon>
        <taxon>rosids</taxon>
        <taxon>fabids</taxon>
        <taxon>Fabales</taxon>
        <taxon>Fabaceae</taxon>
        <taxon>Papilionoideae</taxon>
        <taxon>50 kb inversion clade</taxon>
        <taxon>dalbergioids sensu lato</taxon>
        <taxon>Dalbergieae</taxon>
        <taxon>Pterocarpus clade</taxon>
        <taxon>Stylosanthes</taxon>
    </lineage>
</organism>
<comment type="caution">
    <text evidence="2">The sequence shown here is derived from an EMBL/GenBank/DDBJ whole genome shotgun (WGS) entry which is preliminary data.</text>
</comment>
<feature type="domain" description="Ribonuclease H1 N-terminal" evidence="1">
    <location>
        <begin position="11"/>
        <end position="52"/>
    </location>
</feature>
<dbReference type="Proteomes" id="UP001341840">
    <property type="component" value="Unassembled WGS sequence"/>
</dbReference>
<dbReference type="Gene3D" id="3.40.970.10">
    <property type="entry name" value="Ribonuclease H1, N-terminal domain"/>
    <property type="match status" value="1"/>
</dbReference>
<dbReference type="SUPFAM" id="SSF55658">
    <property type="entry name" value="L9 N-domain-like"/>
    <property type="match status" value="1"/>
</dbReference>
<dbReference type="Pfam" id="PF01693">
    <property type="entry name" value="Cauli_VI"/>
    <property type="match status" value="1"/>
</dbReference>
<sequence length="219" mass="24742">MAQGGGKCTHYAVRVGRVPGIYRAWDEAEVHVSGYPRAKYKGFKSLEEALDYMNGPSSQKLKGTSSQNVERLTPQMQKLGMWLSQPSATQTWLGGRCNVGCPTFEPREFYSQFGSKMYACTAALRSEEMGINLEVEGRVCPDKNRAREDAAYNLLQQLLTVTGSSIMDFNYRRLVEAERNLEEKEHGTILQLRSRVAELEATCTSLRKEIENFHEFLAL</sequence>
<name>A0ABU6QGD1_9FABA</name>